<dbReference type="KEGG" id="vg:11493382"/>
<evidence type="ECO:0000256" key="1">
    <source>
        <dbReference type="ARBA" id="ARBA00003662"/>
    </source>
</evidence>
<dbReference type="GO" id="GO:0005198">
    <property type="term" value="F:structural molecule activity"/>
    <property type="evidence" value="ECO:0007669"/>
    <property type="project" value="InterPro"/>
</dbReference>
<keyword evidence="5" id="KW-1139">Helical capsid protein</keyword>
<dbReference type="GeneID" id="11493382"/>
<dbReference type="OrthoDB" id="12635at10239"/>
<evidence type="ECO:0000256" key="7">
    <source>
        <dbReference type="ARBA" id="ARBA00022844"/>
    </source>
</evidence>
<dbReference type="InterPro" id="IPR001337">
    <property type="entry name" value="TMV-like_coat"/>
</dbReference>
<evidence type="ECO:0000313" key="9">
    <source>
        <dbReference type="EMBL" id="AEW50167.1"/>
    </source>
</evidence>
<keyword evidence="7 8" id="KW-0946">Virion</keyword>
<evidence type="ECO:0000256" key="8">
    <source>
        <dbReference type="RuleBase" id="RU003967"/>
    </source>
</evidence>
<dbReference type="InterPro" id="IPR036417">
    <property type="entry name" value="TMV-like_coat_sf"/>
</dbReference>
<name>G9I490_9VIRU</name>
<proteinExistence type="inferred from homology"/>
<accession>G9I490</accession>
<evidence type="ECO:0000256" key="4">
    <source>
        <dbReference type="ARBA" id="ARBA00018091"/>
    </source>
</evidence>
<sequence>MAYHTPRPNQLVYFTNAFAEYFGFVNSLQKARVNSFQTQAGRDQLREVLVNSQVSVASPTVRFPENSFYVSFVDASVSTVYNALLQSTDTRNRVIEVENSSSVSTTEQINAVRRTDDASTAIHNNLDQLLNLLAAGTGVLDRQSFESTSGLTWTAQGALRATT</sequence>
<comment type="subcellular location">
    <subcellularLocation>
        <location evidence="2">Virion</location>
    </subcellularLocation>
</comment>
<evidence type="ECO:0000256" key="3">
    <source>
        <dbReference type="ARBA" id="ARBA00005281"/>
    </source>
</evidence>
<keyword evidence="6 8" id="KW-0167">Capsid protein</keyword>
<dbReference type="RefSeq" id="YP_004956730.1">
    <property type="nucleotide sequence ID" value="NC_016519.1"/>
</dbReference>
<dbReference type="Pfam" id="PF00721">
    <property type="entry name" value="TMV_coat"/>
    <property type="match status" value="1"/>
</dbReference>
<dbReference type="Gene3D" id="1.20.120.70">
    <property type="entry name" value="Tobacco mosaic virus-like, coat protein"/>
    <property type="match status" value="1"/>
</dbReference>
<dbReference type="SUPFAM" id="SSF47195">
    <property type="entry name" value="TMV-like viral coat proteins"/>
    <property type="match status" value="1"/>
</dbReference>
<comment type="function">
    <text evidence="1">Capsid protein self-assembles to form rod-shaped virions about 18 nm in diameter with a central canal enclosing the viral genomic RNA.</text>
</comment>
<evidence type="ECO:0000256" key="5">
    <source>
        <dbReference type="ARBA" id="ARBA00022497"/>
    </source>
</evidence>
<evidence type="ECO:0000313" key="10">
    <source>
        <dbReference type="Proteomes" id="UP000201821"/>
    </source>
</evidence>
<protein>
    <recommendedName>
        <fullName evidence="4 8">Capsid protein</fullName>
    </recommendedName>
</protein>
<evidence type="ECO:0000256" key="2">
    <source>
        <dbReference type="ARBA" id="ARBA00004328"/>
    </source>
</evidence>
<dbReference type="Proteomes" id="UP000201821">
    <property type="component" value="Segment"/>
</dbReference>
<dbReference type="EMBL" id="JN566124">
    <property type="protein sequence ID" value="AEW50167.1"/>
    <property type="molecule type" value="Genomic_RNA"/>
</dbReference>
<reference evidence="9 10" key="1">
    <citation type="submission" date="2011-08" db="EMBL/GenBank/DDBJ databases">
        <authorList>
            <person name="Wei K."/>
            <person name="Gibbs A.J."/>
            <person name="Maclenzie A.M."/>
        </authorList>
    </citation>
    <scope>NUCLEOTIDE SEQUENCE [LARGE SCALE GENOMIC DNA]</scope>
    <source>
        <strain evidence="9">Larrimah</strain>
    </source>
</reference>
<comment type="similarity">
    <text evidence="3 8">Belongs to the virgaviridae capsid protein family.</text>
</comment>
<keyword evidence="10" id="KW-1185">Reference proteome</keyword>
<organism evidence="9 10">
    <name type="scientific">Clitoria yellow mottle virus</name>
    <dbReference type="NCBI Taxonomy" id="1128119"/>
    <lineage>
        <taxon>Viruses</taxon>
        <taxon>Riboviria</taxon>
        <taxon>Orthornavirae</taxon>
        <taxon>Kitrinoviricota</taxon>
        <taxon>Alsuviricetes</taxon>
        <taxon>Martellivirales</taxon>
        <taxon>Virgaviridae</taxon>
        <taxon>Tobamovirus</taxon>
        <taxon>Tobamovirus clitoriae</taxon>
    </lineage>
</organism>
<evidence type="ECO:0000256" key="6">
    <source>
        <dbReference type="ARBA" id="ARBA00022561"/>
    </source>
</evidence>
<dbReference type="GO" id="GO:0019029">
    <property type="term" value="C:helical viral capsid"/>
    <property type="evidence" value="ECO:0007669"/>
    <property type="project" value="UniProtKB-KW"/>
</dbReference>